<organism evidence="2 3">
    <name type="scientific">Caenorhabditis remanei</name>
    <name type="common">Caenorhabditis vulgaris</name>
    <dbReference type="NCBI Taxonomy" id="31234"/>
    <lineage>
        <taxon>Eukaryota</taxon>
        <taxon>Metazoa</taxon>
        <taxon>Ecdysozoa</taxon>
        <taxon>Nematoda</taxon>
        <taxon>Chromadorea</taxon>
        <taxon>Rhabditida</taxon>
        <taxon>Rhabditina</taxon>
        <taxon>Rhabditomorpha</taxon>
        <taxon>Rhabditoidea</taxon>
        <taxon>Rhabditidae</taxon>
        <taxon>Peloderinae</taxon>
        <taxon>Caenorhabditis</taxon>
    </lineage>
</organism>
<dbReference type="AlphaFoldDB" id="A0A6A5GWN8"/>
<dbReference type="EMBL" id="WUAV01000004">
    <property type="protein sequence ID" value="KAF1758969.1"/>
    <property type="molecule type" value="Genomic_DNA"/>
</dbReference>
<dbReference type="PANTHER" id="PTHR21503">
    <property type="entry name" value="F-BOX-CONTAINING HYPOTHETICAL PROTEIN C.ELEGANS"/>
    <property type="match status" value="1"/>
</dbReference>
<gene>
    <name evidence="2" type="ORF">GCK72_015429</name>
</gene>
<evidence type="ECO:0000313" key="3">
    <source>
        <dbReference type="Proteomes" id="UP000483820"/>
    </source>
</evidence>
<evidence type="ECO:0000259" key="1">
    <source>
        <dbReference type="Pfam" id="PF07735"/>
    </source>
</evidence>
<evidence type="ECO:0000313" key="2">
    <source>
        <dbReference type="EMBL" id="KAF1758969.1"/>
    </source>
</evidence>
<dbReference type="RefSeq" id="XP_053585634.1">
    <property type="nucleotide sequence ID" value="XM_053730862.1"/>
</dbReference>
<dbReference type="PANTHER" id="PTHR21503:SF8">
    <property type="entry name" value="F-BOX ASSOCIATED DOMAIN-CONTAINING PROTEIN-RELATED"/>
    <property type="match status" value="1"/>
</dbReference>
<dbReference type="KEGG" id="crq:GCK72_015429"/>
<protein>
    <recommendedName>
        <fullName evidence="1">Sdz-33 F-box domain-containing protein</fullName>
    </recommendedName>
</protein>
<dbReference type="InterPro" id="IPR012885">
    <property type="entry name" value="F-box_Sdz-33"/>
</dbReference>
<reference evidence="2 3" key="1">
    <citation type="submission" date="2019-12" db="EMBL/GenBank/DDBJ databases">
        <title>Chromosome-level assembly of the Caenorhabditis remanei genome.</title>
        <authorList>
            <person name="Teterina A.A."/>
            <person name="Willis J.H."/>
            <person name="Phillips P.C."/>
        </authorList>
    </citation>
    <scope>NUCLEOTIDE SEQUENCE [LARGE SCALE GENOMIC DNA]</scope>
    <source>
        <strain evidence="2 3">PX506</strain>
        <tissue evidence="2">Whole organism</tissue>
    </source>
</reference>
<dbReference type="Pfam" id="PF07735">
    <property type="entry name" value="FBA_2"/>
    <property type="match status" value="1"/>
</dbReference>
<feature type="domain" description="Sdz-33 F-box" evidence="1">
    <location>
        <begin position="203"/>
        <end position="264"/>
    </location>
</feature>
<dbReference type="Proteomes" id="UP000483820">
    <property type="component" value="Chromosome IV"/>
</dbReference>
<name>A0A6A5GWN8_CAERE</name>
<dbReference type="GeneID" id="9811223"/>
<accession>A0A6A5GWN8</accession>
<comment type="caution">
    <text evidence="2">The sequence shown here is derived from an EMBL/GenBank/DDBJ whole genome shotgun (WGS) entry which is preliminary data.</text>
</comment>
<dbReference type="CTD" id="9811223"/>
<sequence>MDPPKAFPILRLSFVPIQEIFKAMNPFEIVNFSMISRRAKAVTMQMTFYSKYSIQILIGKELEVTVVGPKYMTQCFYIITSKEEKSGKIAENIWNDWKQLLVWKYSNNLVEEWKQLCIYVLEIFKKQTIRVFSIALDAYVDQNVSIIDFLKTNVKSVNGCNLDQWEGENDVDEHAAYVLENIQITFELLLCLHIKSNDFILKIPKELMELTMIKSQWVGYDKLLEIDFKSVILKENEMSDEQWNLYFKKWITMETHLNLEHLELDYRDIEEFRALVLHDIPHEVVDRGVKRILKTYCDVKIEVSGGIDIRRIDGKTATFFFVSWAFQTVNFAMSIH</sequence>
<proteinExistence type="predicted"/>